<evidence type="ECO:0000256" key="5">
    <source>
        <dbReference type="ARBA" id="ARBA00023015"/>
    </source>
</evidence>
<dbReference type="SUPFAM" id="SSF52172">
    <property type="entry name" value="CheY-like"/>
    <property type="match status" value="1"/>
</dbReference>
<proteinExistence type="predicted"/>
<evidence type="ECO:0000259" key="10">
    <source>
        <dbReference type="PROSITE" id="PS50110"/>
    </source>
</evidence>
<keyword evidence="2" id="KW-0963">Cytoplasm</keyword>
<dbReference type="SUPFAM" id="SSF46689">
    <property type="entry name" value="Homeodomain-like"/>
    <property type="match status" value="2"/>
</dbReference>
<organism evidence="11 12">
    <name type="scientific">Paenibacillus alba</name>
    <dbReference type="NCBI Taxonomy" id="1197127"/>
    <lineage>
        <taxon>Bacteria</taxon>
        <taxon>Bacillati</taxon>
        <taxon>Bacillota</taxon>
        <taxon>Bacilli</taxon>
        <taxon>Bacillales</taxon>
        <taxon>Paenibacillaceae</taxon>
        <taxon>Paenibacillus</taxon>
    </lineage>
</organism>
<keyword evidence="7" id="KW-0804">Transcription</keyword>
<keyword evidence="5" id="KW-0805">Transcription regulation</keyword>
<name>A0ABU6G0I9_9BACL</name>
<dbReference type="InterPro" id="IPR009057">
    <property type="entry name" value="Homeodomain-like_sf"/>
</dbReference>
<dbReference type="PANTHER" id="PTHR42713:SF3">
    <property type="entry name" value="TRANSCRIPTIONAL REGULATORY PROTEIN HPTR"/>
    <property type="match status" value="1"/>
</dbReference>
<evidence type="ECO:0000256" key="6">
    <source>
        <dbReference type="ARBA" id="ARBA00023125"/>
    </source>
</evidence>
<dbReference type="InterPro" id="IPR051552">
    <property type="entry name" value="HptR"/>
</dbReference>
<protein>
    <submittedName>
        <fullName evidence="11">Response regulator</fullName>
    </submittedName>
</protein>
<gene>
    <name evidence="11" type="ORF">P4I72_11135</name>
</gene>
<dbReference type="InterPro" id="IPR011006">
    <property type="entry name" value="CheY-like_superfamily"/>
</dbReference>
<comment type="caution">
    <text evidence="11">The sequence shown here is derived from an EMBL/GenBank/DDBJ whole genome shotgun (WGS) entry which is preliminary data.</text>
</comment>
<evidence type="ECO:0000313" key="11">
    <source>
        <dbReference type="EMBL" id="MEC0227678.1"/>
    </source>
</evidence>
<dbReference type="SMART" id="SM00448">
    <property type="entry name" value="REC"/>
    <property type="match status" value="1"/>
</dbReference>
<evidence type="ECO:0000256" key="1">
    <source>
        <dbReference type="ARBA" id="ARBA00004496"/>
    </source>
</evidence>
<dbReference type="SMART" id="SM00342">
    <property type="entry name" value="HTH_ARAC"/>
    <property type="match status" value="1"/>
</dbReference>
<dbReference type="EMBL" id="JARLKY010000023">
    <property type="protein sequence ID" value="MEC0227678.1"/>
    <property type="molecule type" value="Genomic_DNA"/>
</dbReference>
<dbReference type="PANTHER" id="PTHR42713">
    <property type="entry name" value="HISTIDINE KINASE-RELATED"/>
    <property type="match status" value="1"/>
</dbReference>
<feature type="domain" description="HTH araC/xylS-type" evidence="9">
    <location>
        <begin position="158"/>
        <end position="256"/>
    </location>
</feature>
<dbReference type="Pfam" id="PF00072">
    <property type="entry name" value="Response_reg"/>
    <property type="match status" value="1"/>
</dbReference>
<accession>A0ABU6G0I9</accession>
<evidence type="ECO:0000259" key="9">
    <source>
        <dbReference type="PROSITE" id="PS01124"/>
    </source>
</evidence>
<dbReference type="CDD" id="cd17536">
    <property type="entry name" value="REC_YesN-like"/>
    <property type="match status" value="1"/>
</dbReference>
<evidence type="ECO:0000256" key="4">
    <source>
        <dbReference type="ARBA" id="ARBA00023012"/>
    </source>
</evidence>
<keyword evidence="6" id="KW-0238">DNA-binding</keyword>
<dbReference type="InterPro" id="IPR018060">
    <property type="entry name" value="HTH_AraC"/>
</dbReference>
<evidence type="ECO:0000256" key="2">
    <source>
        <dbReference type="ARBA" id="ARBA00022490"/>
    </source>
</evidence>
<dbReference type="PROSITE" id="PS01124">
    <property type="entry name" value="HTH_ARAC_FAMILY_2"/>
    <property type="match status" value="1"/>
</dbReference>
<feature type="modified residue" description="4-aspartylphosphate" evidence="8">
    <location>
        <position position="56"/>
    </location>
</feature>
<dbReference type="Gene3D" id="1.10.10.60">
    <property type="entry name" value="Homeodomain-like"/>
    <property type="match status" value="2"/>
</dbReference>
<dbReference type="RefSeq" id="WP_326071977.1">
    <property type="nucleotide sequence ID" value="NZ_JARLKY010000023.1"/>
</dbReference>
<dbReference type="PROSITE" id="PS50110">
    <property type="entry name" value="RESPONSE_REGULATORY"/>
    <property type="match status" value="1"/>
</dbReference>
<evidence type="ECO:0000256" key="3">
    <source>
        <dbReference type="ARBA" id="ARBA00022553"/>
    </source>
</evidence>
<reference evidence="11 12" key="1">
    <citation type="submission" date="2023-03" db="EMBL/GenBank/DDBJ databases">
        <title>Bacillus Genome Sequencing.</title>
        <authorList>
            <person name="Dunlap C."/>
        </authorList>
    </citation>
    <scope>NUCLEOTIDE SEQUENCE [LARGE SCALE GENOMIC DNA]</scope>
    <source>
        <strain evidence="11 12">BD-533</strain>
    </source>
</reference>
<dbReference type="Gene3D" id="3.40.50.2300">
    <property type="match status" value="1"/>
</dbReference>
<feature type="domain" description="Response regulatory" evidence="10">
    <location>
        <begin position="5"/>
        <end position="121"/>
    </location>
</feature>
<evidence type="ECO:0000313" key="12">
    <source>
        <dbReference type="Proteomes" id="UP001338137"/>
    </source>
</evidence>
<sequence>MSPSRIVLIDDEINIREGLRRIIERSPSFQVMADFPDGGEALEWLERNTTDIVLSDIRMPGIDGIEVCSTITRRWPHIKVILLTGHAEFNYAYSAIKAGVLDYILKPCDPAIIIETLERASEAAATAAASVNSNAEGVAGKSSRSATYDIQSTNPWILTAVQYVEANYEKELSVPDIACQVHLSSSYFSTIFKEETGHSLSHFIHLVRIERSKYLLSDLQYKSYEVAELVGYKTFRHFNEIFKMIVGQTPSEYRRTLGNRVATS</sequence>
<dbReference type="InterPro" id="IPR001789">
    <property type="entry name" value="Sig_transdc_resp-reg_receiver"/>
</dbReference>
<dbReference type="Pfam" id="PF12833">
    <property type="entry name" value="HTH_18"/>
    <property type="match status" value="1"/>
</dbReference>
<evidence type="ECO:0000256" key="8">
    <source>
        <dbReference type="PROSITE-ProRule" id="PRU00169"/>
    </source>
</evidence>
<keyword evidence="12" id="KW-1185">Reference proteome</keyword>
<comment type="subcellular location">
    <subcellularLocation>
        <location evidence="1">Cytoplasm</location>
    </subcellularLocation>
</comment>
<evidence type="ECO:0000256" key="7">
    <source>
        <dbReference type="ARBA" id="ARBA00023163"/>
    </source>
</evidence>
<keyword evidence="3 8" id="KW-0597">Phosphoprotein</keyword>
<keyword evidence="4" id="KW-0902">Two-component regulatory system</keyword>
<dbReference type="Proteomes" id="UP001338137">
    <property type="component" value="Unassembled WGS sequence"/>
</dbReference>